<dbReference type="GO" id="GO:0016491">
    <property type="term" value="F:oxidoreductase activity"/>
    <property type="evidence" value="ECO:0007669"/>
    <property type="project" value="UniProtKB-KW"/>
</dbReference>
<dbReference type="PANTHER" id="PTHR43364">
    <property type="entry name" value="NADH-SPECIFIC METHYLGLYOXAL REDUCTASE-RELATED"/>
    <property type="match status" value="1"/>
</dbReference>
<name>A0A9W6NUQ3_9PSEU</name>
<dbReference type="SUPFAM" id="SSF51430">
    <property type="entry name" value="NAD(P)-linked oxidoreductase"/>
    <property type="match status" value="1"/>
</dbReference>
<feature type="region of interest" description="Disordered" evidence="2">
    <location>
        <begin position="167"/>
        <end position="222"/>
    </location>
</feature>
<dbReference type="Pfam" id="PF00248">
    <property type="entry name" value="Aldo_ket_red"/>
    <property type="match status" value="1"/>
</dbReference>
<dbReference type="InterPro" id="IPR023210">
    <property type="entry name" value="NADP_OxRdtase_dom"/>
</dbReference>
<evidence type="ECO:0000256" key="1">
    <source>
        <dbReference type="ARBA" id="ARBA00023002"/>
    </source>
</evidence>
<evidence type="ECO:0000256" key="2">
    <source>
        <dbReference type="SAM" id="MobiDB-lite"/>
    </source>
</evidence>
<evidence type="ECO:0000259" key="3">
    <source>
        <dbReference type="Pfam" id="PF00248"/>
    </source>
</evidence>
<keyword evidence="5" id="KW-1185">Reference proteome</keyword>
<sequence length="222" mass="24083">MQYRLLGRTGISVSTLCLGGGVLGTRWGNLDVEDSARVVHAALDAGINFVDTADAYEESEVYLGKALRGHRDDVVLTSKVNNRLGTGVNDGGNSKRWIKRAVENSLRRLQTDHLDLYQVHRPEPNTDIDETLSALTDLVREGKVLHIGTSTFSGAEIVEAEWVADRRGRAGSPPPRCRTRCSIAAPRPRSCPRPRSTASASSPSARWPAECSPTPGRVAGTR</sequence>
<accession>A0A9W6NUQ3</accession>
<dbReference type="GO" id="GO:0005829">
    <property type="term" value="C:cytosol"/>
    <property type="evidence" value="ECO:0007669"/>
    <property type="project" value="TreeGrafter"/>
</dbReference>
<gene>
    <name evidence="4" type="ORF">GCM10017577_16650</name>
</gene>
<dbReference type="InterPro" id="IPR050523">
    <property type="entry name" value="AKR_Detox_Biosynth"/>
</dbReference>
<dbReference type="InterPro" id="IPR036812">
    <property type="entry name" value="NAD(P)_OxRdtase_dom_sf"/>
</dbReference>
<evidence type="ECO:0000313" key="4">
    <source>
        <dbReference type="EMBL" id="GLL10525.1"/>
    </source>
</evidence>
<keyword evidence="1" id="KW-0560">Oxidoreductase</keyword>
<dbReference type="PANTHER" id="PTHR43364:SF4">
    <property type="entry name" value="NAD(P)-LINKED OXIDOREDUCTASE SUPERFAMILY PROTEIN"/>
    <property type="match status" value="1"/>
</dbReference>
<protein>
    <recommendedName>
        <fullName evidence="3">NADP-dependent oxidoreductase domain-containing protein</fullName>
    </recommendedName>
</protein>
<reference evidence="4" key="1">
    <citation type="journal article" date="2014" name="Int. J. Syst. Evol. Microbiol.">
        <title>Complete genome sequence of Corynebacterium casei LMG S-19264T (=DSM 44701T), isolated from a smear-ripened cheese.</title>
        <authorList>
            <consortium name="US DOE Joint Genome Institute (JGI-PGF)"/>
            <person name="Walter F."/>
            <person name="Albersmeier A."/>
            <person name="Kalinowski J."/>
            <person name="Ruckert C."/>
        </authorList>
    </citation>
    <scope>NUCLEOTIDE SEQUENCE</scope>
    <source>
        <strain evidence="4">VKM Ac-1069</strain>
    </source>
</reference>
<proteinExistence type="predicted"/>
<dbReference type="Proteomes" id="UP001143463">
    <property type="component" value="Unassembled WGS sequence"/>
</dbReference>
<feature type="domain" description="NADP-dependent oxidoreductase" evidence="3">
    <location>
        <begin position="16"/>
        <end position="160"/>
    </location>
</feature>
<organism evidence="4 5">
    <name type="scientific">Pseudonocardia halophobica</name>
    <dbReference type="NCBI Taxonomy" id="29401"/>
    <lineage>
        <taxon>Bacteria</taxon>
        <taxon>Bacillati</taxon>
        <taxon>Actinomycetota</taxon>
        <taxon>Actinomycetes</taxon>
        <taxon>Pseudonocardiales</taxon>
        <taxon>Pseudonocardiaceae</taxon>
        <taxon>Pseudonocardia</taxon>
    </lineage>
</organism>
<dbReference type="EMBL" id="BSFQ01000005">
    <property type="protein sequence ID" value="GLL10525.1"/>
    <property type="molecule type" value="Genomic_DNA"/>
</dbReference>
<dbReference type="Gene3D" id="3.20.20.100">
    <property type="entry name" value="NADP-dependent oxidoreductase domain"/>
    <property type="match status" value="1"/>
</dbReference>
<dbReference type="AlphaFoldDB" id="A0A9W6NUQ3"/>
<evidence type="ECO:0000313" key="5">
    <source>
        <dbReference type="Proteomes" id="UP001143463"/>
    </source>
</evidence>
<feature type="compositionally biased region" description="Low complexity" evidence="2">
    <location>
        <begin position="184"/>
        <end position="209"/>
    </location>
</feature>
<comment type="caution">
    <text evidence="4">The sequence shown here is derived from an EMBL/GenBank/DDBJ whole genome shotgun (WGS) entry which is preliminary data.</text>
</comment>
<dbReference type="InterPro" id="IPR020471">
    <property type="entry name" value="AKR"/>
</dbReference>
<dbReference type="PRINTS" id="PR00069">
    <property type="entry name" value="ALDKETRDTASE"/>
</dbReference>
<reference evidence="4" key="2">
    <citation type="submission" date="2023-01" db="EMBL/GenBank/DDBJ databases">
        <authorList>
            <person name="Sun Q."/>
            <person name="Evtushenko L."/>
        </authorList>
    </citation>
    <scope>NUCLEOTIDE SEQUENCE</scope>
    <source>
        <strain evidence="4">VKM Ac-1069</strain>
    </source>
</reference>